<dbReference type="InterPro" id="IPR029058">
    <property type="entry name" value="AB_hydrolase_fold"/>
</dbReference>
<feature type="compositionally biased region" description="Polar residues" evidence="4">
    <location>
        <begin position="17"/>
        <end position="32"/>
    </location>
</feature>
<comment type="caution">
    <text evidence="6">The sequence shown here is derived from an EMBL/GenBank/DDBJ whole genome shotgun (WGS) entry which is preliminary data.</text>
</comment>
<keyword evidence="7" id="KW-1185">Reference proteome</keyword>
<dbReference type="PROSITE" id="PS50088">
    <property type="entry name" value="ANK_REPEAT"/>
    <property type="match status" value="5"/>
</dbReference>
<protein>
    <recommendedName>
        <fullName evidence="5">Nephrocystin 3-like N-terminal domain-containing protein</fullName>
    </recommendedName>
</protein>
<organism evidence="6 7">
    <name type="scientific">Apiospora saccharicola</name>
    <dbReference type="NCBI Taxonomy" id="335842"/>
    <lineage>
        <taxon>Eukaryota</taxon>
        <taxon>Fungi</taxon>
        <taxon>Dikarya</taxon>
        <taxon>Ascomycota</taxon>
        <taxon>Pezizomycotina</taxon>
        <taxon>Sordariomycetes</taxon>
        <taxon>Xylariomycetidae</taxon>
        <taxon>Amphisphaeriales</taxon>
        <taxon>Apiosporaceae</taxon>
        <taxon>Apiospora</taxon>
    </lineage>
</organism>
<feature type="domain" description="Nephrocystin 3-like N-terminal" evidence="5">
    <location>
        <begin position="351"/>
        <end position="533"/>
    </location>
</feature>
<dbReference type="Pfam" id="PF24883">
    <property type="entry name" value="NPHP3_N"/>
    <property type="match status" value="1"/>
</dbReference>
<dbReference type="SUPFAM" id="SSF53474">
    <property type="entry name" value="alpha/beta-Hydrolases"/>
    <property type="match status" value="1"/>
</dbReference>
<evidence type="ECO:0000313" key="7">
    <source>
        <dbReference type="Proteomes" id="UP001446871"/>
    </source>
</evidence>
<keyword evidence="1" id="KW-0677">Repeat</keyword>
<feature type="region of interest" description="Disordered" evidence="4">
    <location>
        <begin position="1620"/>
        <end position="1647"/>
    </location>
</feature>
<dbReference type="InterPro" id="IPR036770">
    <property type="entry name" value="Ankyrin_rpt-contain_sf"/>
</dbReference>
<accession>A0ABR1TM47</accession>
<evidence type="ECO:0000256" key="2">
    <source>
        <dbReference type="ARBA" id="ARBA00023043"/>
    </source>
</evidence>
<dbReference type="Gene3D" id="3.40.50.300">
    <property type="entry name" value="P-loop containing nucleotide triphosphate hydrolases"/>
    <property type="match status" value="1"/>
</dbReference>
<feature type="repeat" description="ANK" evidence="3">
    <location>
        <begin position="1269"/>
        <end position="1296"/>
    </location>
</feature>
<reference evidence="6 7" key="1">
    <citation type="submission" date="2023-01" db="EMBL/GenBank/DDBJ databases">
        <title>Analysis of 21 Apiospora genomes using comparative genomics revels a genus with tremendous synthesis potential of carbohydrate active enzymes and secondary metabolites.</title>
        <authorList>
            <person name="Sorensen T."/>
        </authorList>
    </citation>
    <scope>NUCLEOTIDE SEQUENCE [LARGE SCALE GENOMIC DNA]</scope>
    <source>
        <strain evidence="6 7">CBS 83171</strain>
    </source>
</reference>
<feature type="compositionally biased region" description="Basic and acidic residues" evidence="4">
    <location>
        <begin position="1"/>
        <end position="16"/>
    </location>
</feature>
<dbReference type="Proteomes" id="UP001446871">
    <property type="component" value="Unassembled WGS sequence"/>
</dbReference>
<dbReference type="Gene3D" id="1.25.40.20">
    <property type="entry name" value="Ankyrin repeat-containing domain"/>
    <property type="match status" value="4"/>
</dbReference>
<dbReference type="SMART" id="SM00248">
    <property type="entry name" value="ANK"/>
    <property type="match status" value="12"/>
</dbReference>
<dbReference type="PROSITE" id="PS50297">
    <property type="entry name" value="ANK_REP_REGION"/>
    <property type="match status" value="4"/>
</dbReference>
<dbReference type="PANTHER" id="PTHR24198">
    <property type="entry name" value="ANKYRIN REPEAT AND PROTEIN KINASE DOMAIN-CONTAINING PROTEIN"/>
    <property type="match status" value="1"/>
</dbReference>
<dbReference type="Pfam" id="PF12796">
    <property type="entry name" value="Ank_2"/>
    <property type="match status" value="3"/>
</dbReference>
<keyword evidence="2 3" id="KW-0040">ANK repeat</keyword>
<feature type="repeat" description="ANK" evidence="3">
    <location>
        <begin position="1373"/>
        <end position="1405"/>
    </location>
</feature>
<gene>
    <name evidence="6" type="ORF">PG996_015790</name>
</gene>
<evidence type="ECO:0000256" key="4">
    <source>
        <dbReference type="SAM" id="MobiDB-lite"/>
    </source>
</evidence>
<proteinExistence type="predicted"/>
<feature type="compositionally biased region" description="Acidic residues" evidence="4">
    <location>
        <begin position="1628"/>
        <end position="1647"/>
    </location>
</feature>
<feature type="repeat" description="ANK" evidence="3">
    <location>
        <begin position="1340"/>
        <end position="1372"/>
    </location>
</feature>
<dbReference type="Gene3D" id="3.40.50.1820">
    <property type="entry name" value="alpha/beta hydrolase"/>
    <property type="match status" value="1"/>
</dbReference>
<evidence type="ECO:0000256" key="3">
    <source>
        <dbReference type="PROSITE-ProRule" id="PRU00023"/>
    </source>
</evidence>
<feature type="repeat" description="ANK" evidence="3">
    <location>
        <begin position="1236"/>
        <end position="1268"/>
    </location>
</feature>
<evidence type="ECO:0000313" key="6">
    <source>
        <dbReference type="EMBL" id="KAK8047726.1"/>
    </source>
</evidence>
<feature type="repeat" description="ANK" evidence="3">
    <location>
        <begin position="1520"/>
        <end position="1553"/>
    </location>
</feature>
<sequence>MDKFLERLGRFPDQDGVRTSVSPAKSKSTSLGGSEMQPEVDDADPSDLFGLFQLWPIKENYDVDQTKLDIVAVHGLNGKAYKTWTEKDKMWLMDFLPVDIPYARIFTYGYNSGVAFTGSASRIDDYSRTLLERLMAKRRQFLQLEKRPLIFVCHSLGGVVVKRALVMAHERSQRYKSITTDSVGIMFLGTPHRGSDAAFWAKLLGNLADTLTLGSIRTKLLEDLKRKSDILGAVCSQFVERSQSLNRIFSIYERVRIKGLPSLVVEADSAIMGLPNEIPIPIEANHRTMCRFSTMRSEQYRMISDCIKEMAEDALGSGPSVGSPLHDTFLLCIKRLNADEVLRSTSRASPGTCSWIVETSEFQHWRDSPAARILWISGPPGVGKSTALRFLTENLRLWLQRNQVASGNEHRVAFFFCSATSGQRNSEEQLLSSILHQLLSSSTHLFRYLHDAELELYVSRFKEFPASDEFHQDHVNTLWRFLTAVLQRAANMVFWMLVDGLDELPDQARDGFLERVRLLVSQDLGQKLKFVICDRSNPMARGIRHAVFWLDMRQQSKVSDDVRQYISSQVGDLCSSGVIPWQYQNTVEESLVDISEGNFLQASLAWAHFHSGVSYWSPQVIRSRLESLRRLSSEAIVFFCSLLQRIPDDLKEVAKLGFIWVLGSRKPLNLNELQHAVAISAGQNSWADLQDCVGFNFNTQFDQAFGYLLRVGPDMTVRFSHTTVKELLTMPDSNLPAQDSQILSEFLIRESDVDAELAKRCIIVLSFRDFVKLRDIAREAMADRMKDFFASSLQSEEALRSLNFAKYEEPDSVHADDKETSTRITQAIARLGQTELDERTRSLFSYCVSYWNYHSNHASSDPEVSKSLADFALLRQSHYFLMVAMLLGMAKYRQGPLWTDVDQFSRLPPLHYIMRVGDHPSVLRTLWERGEDVNGTDCHGWSPLVWALLERRKDSIEWLLSLENTQMVMNDKSGDHVLHISLRAELDAGLILRLLADPKVQVNAPSKEGWTALQWCLSRKALLPIAQELLRRKDVDVYEANKRGLNAIEQIFDEGISEKCALLILSRPDVPRNWYEKPRKSAPYITSWSGGLVTDEEAPRTYLYRAAYLRWDQVEDLILESDPAKAVVPDRDGLGLLERYAHHGLEQRLRRVLPKLPPNVINSSSHDGGHKLLMLCVQQNWEHVTNTLIHTFSVDDTGVDEDGKTIIHWVSELQWSSFPSLLLAKPPGWVDKTSRDGRTALHVAAEYRNVTACVSLLESGAKCIISDRKGQMAMHVAAEQGHRAIVTLLLQASVRVVTDAWVPDGQGRSVLHYLVMWQSDTFIRQCMHVLRPKVDSRDAAGKSPLHYAALFGNEPAVSVLLEIGADLNRKDSCQFTPIHHALKAGAVACAKTLIQHGARYDAVDRFGRNILLLAVSSEDRETGEYIARLLVSRPAAEVQSFVRHVDHFGRSALHYICRWSEPRKGANGEDNDADGCAEEITDDIEEDIDEGPGYTTATSIERLVKLFTQLGANVNGRDYKGHTPLHDAARTGNLSATRALLRAPGIRVSAGNESGLTPLDFARVDGHEGVVEALKAHGATHSKSWTVTLKPLYTPWRSGYGFDEDKPAETNGEMALAPIGISINDSDGGNDDTSEDADEEDTYEMKH</sequence>
<dbReference type="InterPro" id="IPR002110">
    <property type="entry name" value="Ankyrin_rpt"/>
</dbReference>
<name>A0ABR1TM47_9PEZI</name>
<evidence type="ECO:0000259" key="5">
    <source>
        <dbReference type="Pfam" id="PF24883"/>
    </source>
</evidence>
<dbReference type="InterPro" id="IPR027417">
    <property type="entry name" value="P-loop_NTPase"/>
</dbReference>
<feature type="region of interest" description="Disordered" evidence="4">
    <location>
        <begin position="1"/>
        <end position="41"/>
    </location>
</feature>
<dbReference type="SUPFAM" id="SSF52540">
    <property type="entry name" value="P-loop containing nucleoside triphosphate hydrolases"/>
    <property type="match status" value="1"/>
</dbReference>
<dbReference type="SUPFAM" id="SSF48403">
    <property type="entry name" value="Ankyrin repeat"/>
    <property type="match status" value="3"/>
</dbReference>
<evidence type="ECO:0000256" key="1">
    <source>
        <dbReference type="ARBA" id="ARBA00022737"/>
    </source>
</evidence>
<dbReference type="InterPro" id="IPR056884">
    <property type="entry name" value="NPHP3-like_N"/>
</dbReference>
<dbReference type="PANTHER" id="PTHR24198:SF165">
    <property type="entry name" value="ANKYRIN REPEAT-CONTAINING PROTEIN-RELATED"/>
    <property type="match status" value="1"/>
</dbReference>
<dbReference type="EMBL" id="JAQQWM010000009">
    <property type="protein sequence ID" value="KAK8047726.1"/>
    <property type="molecule type" value="Genomic_DNA"/>
</dbReference>